<dbReference type="Proteomes" id="UP000631694">
    <property type="component" value="Unassembled WGS sequence"/>
</dbReference>
<evidence type="ECO:0000313" key="4">
    <source>
        <dbReference type="EMBL" id="MBH0237934.1"/>
    </source>
</evidence>
<dbReference type="AlphaFoldDB" id="A0A931I1X9"/>
<evidence type="ECO:0000256" key="2">
    <source>
        <dbReference type="ARBA" id="ARBA00022801"/>
    </source>
</evidence>
<dbReference type="InterPro" id="IPR004843">
    <property type="entry name" value="Calcineurin-like_PHP"/>
</dbReference>
<comment type="caution">
    <text evidence="4">The sequence shown here is derived from an EMBL/GenBank/DDBJ whole genome shotgun (WGS) entry which is preliminary data.</text>
</comment>
<dbReference type="GO" id="GO:0016020">
    <property type="term" value="C:membrane"/>
    <property type="evidence" value="ECO:0007669"/>
    <property type="project" value="GOC"/>
</dbReference>
<dbReference type="PROSITE" id="PS51318">
    <property type="entry name" value="TAT"/>
    <property type="match status" value="1"/>
</dbReference>
<dbReference type="RefSeq" id="WP_197310991.1">
    <property type="nucleotide sequence ID" value="NZ_JADZLT010000049.1"/>
</dbReference>
<organism evidence="4 5">
    <name type="scientific">Methylobrevis albus</name>
    <dbReference type="NCBI Taxonomy" id="2793297"/>
    <lineage>
        <taxon>Bacteria</taxon>
        <taxon>Pseudomonadati</taxon>
        <taxon>Pseudomonadota</taxon>
        <taxon>Alphaproteobacteria</taxon>
        <taxon>Hyphomicrobiales</taxon>
        <taxon>Pleomorphomonadaceae</taxon>
        <taxon>Methylobrevis</taxon>
    </lineage>
</organism>
<reference evidence="4" key="1">
    <citation type="submission" date="2020-12" db="EMBL/GenBank/DDBJ databases">
        <title>Methylobrevis albus sp. nov., isolated from fresh water lack sediment.</title>
        <authorList>
            <person name="Zou Q."/>
        </authorList>
    </citation>
    <scope>NUCLEOTIDE SEQUENCE</scope>
    <source>
        <strain evidence="4">L22</strain>
    </source>
</reference>
<evidence type="ECO:0000259" key="3">
    <source>
        <dbReference type="Pfam" id="PF00149"/>
    </source>
</evidence>
<dbReference type="Gene3D" id="3.60.21.10">
    <property type="match status" value="1"/>
</dbReference>
<dbReference type="GO" id="GO:0046872">
    <property type="term" value="F:metal ion binding"/>
    <property type="evidence" value="ECO:0007669"/>
    <property type="project" value="UniProtKB-KW"/>
</dbReference>
<dbReference type="Pfam" id="PF00149">
    <property type="entry name" value="Metallophos"/>
    <property type="match status" value="1"/>
</dbReference>
<dbReference type="GO" id="GO:0008758">
    <property type="term" value="F:UDP-2,3-diacylglucosamine hydrolase activity"/>
    <property type="evidence" value="ECO:0007669"/>
    <property type="project" value="TreeGrafter"/>
</dbReference>
<evidence type="ECO:0000313" key="5">
    <source>
        <dbReference type="Proteomes" id="UP000631694"/>
    </source>
</evidence>
<proteinExistence type="predicted"/>
<evidence type="ECO:0000256" key="1">
    <source>
        <dbReference type="ARBA" id="ARBA00022723"/>
    </source>
</evidence>
<gene>
    <name evidence="4" type="ORF">I5731_08890</name>
</gene>
<dbReference type="InterPro" id="IPR029052">
    <property type="entry name" value="Metallo-depent_PP-like"/>
</dbReference>
<feature type="domain" description="Calcineurin-like phosphoesterase" evidence="3">
    <location>
        <begin position="53"/>
        <end position="229"/>
    </location>
</feature>
<dbReference type="PANTHER" id="PTHR31302">
    <property type="entry name" value="TRANSMEMBRANE PROTEIN WITH METALLOPHOSPHOESTERASE DOMAIN-RELATED"/>
    <property type="match status" value="1"/>
</dbReference>
<dbReference type="InterPro" id="IPR051158">
    <property type="entry name" value="Metallophosphoesterase_sf"/>
</dbReference>
<keyword evidence="1" id="KW-0479">Metal-binding</keyword>
<dbReference type="GO" id="GO:0009245">
    <property type="term" value="P:lipid A biosynthetic process"/>
    <property type="evidence" value="ECO:0007669"/>
    <property type="project" value="TreeGrafter"/>
</dbReference>
<dbReference type="PANTHER" id="PTHR31302:SF31">
    <property type="entry name" value="PHOSPHODIESTERASE YAEI"/>
    <property type="match status" value="1"/>
</dbReference>
<name>A0A931I1X9_9HYPH</name>
<keyword evidence="2" id="KW-0378">Hydrolase</keyword>
<sequence length="299" mass="31697">MITRRTFLRLAGTAAMSLVSVGAYAGVIEPRFRLVVTRYTLRIPRWTAAHGPMRIAVIADLHACEPWMPPARIAEIVAETNRLAPDLTLLLGDYVTGIGRFSTAEVPIEVWAAALGGLSAPLGVHGVLGNHDCGADVPAIRRAFAAQGITLMENAAQRLATPSGGAAFWLAGLGDQIAWNGRGGRGLDDLPGTLAQVTDDAPVLMMAHEPDIFARMPDRVSLTVSGHTHGGQVRLPFVGSPLVPSHYGQRYVYGHIVEDGKQIVVSGGLGCSLLPVRFGRPPEIVLLDIVGAEDDGRVA</sequence>
<protein>
    <submittedName>
        <fullName evidence="4">Metallophosphoesterase</fullName>
    </submittedName>
</protein>
<accession>A0A931I1X9</accession>
<dbReference type="InterPro" id="IPR006311">
    <property type="entry name" value="TAT_signal"/>
</dbReference>
<keyword evidence="5" id="KW-1185">Reference proteome</keyword>
<dbReference type="SUPFAM" id="SSF56300">
    <property type="entry name" value="Metallo-dependent phosphatases"/>
    <property type="match status" value="1"/>
</dbReference>
<dbReference type="EMBL" id="JADZLT010000049">
    <property type="protein sequence ID" value="MBH0237934.1"/>
    <property type="molecule type" value="Genomic_DNA"/>
</dbReference>